<reference evidence="2" key="2">
    <citation type="submission" date="2020-02" db="EMBL/GenBank/DDBJ databases">
        <authorList>
            <consortium name="NCBI Pathogen Detection Project"/>
        </authorList>
    </citation>
    <scope>NUCLEOTIDE SEQUENCE</scope>
    <source>
        <strain evidence="2">MA.CK_98/00002963</strain>
    </source>
</reference>
<feature type="transmembrane region" description="Helical" evidence="1">
    <location>
        <begin position="120"/>
        <end position="143"/>
    </location>
</feature>
<evidence type="ECO:0000313" key="2">
    <source>
        <dbReference type="EMBL" id="HAG2010840.1"/>
    </source>
</evidence>
<reference evidence="2" key="1">
    <citation type="journal article" date="2018" name="Genome Biol.">
        <title>SKESA: strategic k-mer extension for scrupulous assemblies.</title>
        <authorList>
            <person name="Souvorov A."/>
            <person name="Agarwala R."/>
            <person name="Lipman D.J."/>
        </authorList>
    </citation>
    <scope>NUCLEOTIDE SEQUENCE</scope>
    <source>
        <strain evidence="2">MA.CK_98/00002963</strain>
    </source>
</reference>
<dbReference type="AlphaFoldDB" id="A0A759NQ24"/>
<keyword evidence="1" id="KW-0812">Transmembrane</keyword>
<organism evidence="2">
    <name type="scientific">Salmonella enterica</name>
    <name type="common">Salmonella choleraesuis</name>
    <dbReference type="NCBI Taxonomy" id="28901"/>
    <lineage>
        <taxon>Bacteria</taxon>
        <taxon>Pseudomonadati</taxon>
        <taxon>Pseudomonadota</taxon>
        <taxon>Gammaproteobacteria</taxon>
        <taxon>Enterobacterales</taxon>
        <taxon>Enterobacteriaceae</taxon>
        <taxon>Salmonella</taxon>
    </lineage>
</organism>
<comment type="caution">
    <text evidence="2">The sequence shown here is derived from an EMBL/GenBank/DDBJ whole genome shotgun (WGS) entry which is preliminary data.</text>
</comment>
<accession>A0A759NQ24</accession>
<name>A0A759NQ24_SALER</name>
<keyword evidence="1" id="KW-1133">Transmembrane helix</keyword>
<protein>
    <submittedName>
        <fullName evidence="2">Uncharacterized protein</fullName>
    </submittedName>
</protein>
<proteinExistence type="predicted"/>
<keyword evidence="1" id="KW-0472">Membrane</keyword>
<feature type="transmembrane region" description="Helical" evidence="1">
    <location>
        <begin position="12"/>
        <end position="35"/>
    </location>
</feature>
<gene>
    <name evidence="2" type="ORF">G8O32_003113</name>
</gene>
<sequence length="179" mass="20503">MKKKTKPNFKIKIILETSILIFLLVSLCYTFDYLVNKYQNINLDIKIANYILSKEDILLACSLIGGLGISFFFKRVGKSIKAMNDFILFTSAAIVVFKAYDQNKDDLIAQLEGIINIHTLAIFKTLILICSFAKIFISAIEFYSERKMEIDKKYNSKSLLINDISSTINLLNNIKNKKH</sequence>
<feature type="transmembrane region" description="Helical" evidence="1">
    <location>
        <begin position="57"/>
        <end position="73"/>
    </location>
</feature>
<evidence type="ECO:0000256" key="1">
    <source>
        <dbReference type="SAM" id="Phobius"/>
    </source>
</evidence>
<dbReference type="EMBL" id="DAAXPK010000004">
    <property type="protein sequence ID" value="HAG2010840.1"/>
    <property type="molecule type" value="Genomic_DNA"/>
</dbReference>
<feature type="transmembrane region" description="Helical" evidence="1">
    <location>
        <begin position="82"/>
        <end position="100"/>
    </location>
</feature>